<evidence type="ECO:0000313" key="4">
    <source>
        <dbReference type="Proteomes" id="UP000494260"/>
    </source>
</evidence>
<evidence type="ECO:0000256" key="2">
    <source>
        <dbReference type="SAM" id="Phobius"/>
    </source>
</evidence>
<organism evidence="3 4">
    <name type="scientific">Burkholderia lata (strain ATCC 17760 / DSM 23089 / LMG 22485 / NCIMB 9086 / R18194 / 383)</name>
    <dbReference type="NCBI Taxonomy" id="482957"/>
    <lineage>
        <taxon>Bacteria</taxon>
        <taxon>Pseudomonadati</taxon>
        <taxon>Pseudomonadota</taxon>
        <taxon>Betaproteobacteria</taxon>
        <taxon>Burkholderiales</taxon>
        <taxon>Burkholderiaceae</taxon>
        <taxon>Burkholderia</taxon>
        <taxon>Burkholderia cepacia complex</taxon>
    </lineage>
</organism>
<protein>
    <submittedName>
        <fullName evidence="3">Uncharacterized protein</fullName>
    </submittedName>
</protein>
<proteinExistence type="predicted"/>
<feature type="compositionally biased region" description="Low complexity" evidence="1">
    <location>
        <begin position="194"/>
        <end position="210"/>
    </location>
</feature>
<feature type="compositionally biased region" description="Basic residues" evidence="1">
    <location>
        <begin position="176"/>
        <end position="193"/>
    </location>
</feature>
<feature type="compositionally biased region" description="Polar residues" evidence="1">
    <location>
        <begin position="211"/>
        <end position="229"/>
    </location>
</feature>
<feature type="transmembrane region" description="Helical" evidence="2">
    <location>
        <begin position="93"/>
        <end position="116"/>
    </location>
</feature>
<keyword evidence="2" id="KW-0812">Transmembrane</keyword>
<evidence type="ECO:0000256" key="1">
    <source>
        <dbReference type="SAM" id="MobiDB-lite"/>
    </source>
</evidence>
<dbReference type="Proteomes" id="UP000494260">
    <property type="component" value="Unassembled WGS sequence"/>
</dbReference>
<keyword evidence="2" id="KW-0472">Membrane</keyword>
<sequence>MDSCRPSSCDRSAIPSRAFVAGCDTRTTAARRCESVHSTRRALVDADTVAKMDRQEAAEREDAMWGRLATKPSVTIVPPENCSYLYDPRRFGLIWQVILIIAVGFVVGIVGVLITLRPLLLRITIQALCPTSRKSRITSWNPESSIPANGGNVALAWSDAFPSTRSKQSRSTGVRRTSHHRCPRHPFQSKRITRPLLRQRPPNRLPNRNRATSLETRSKPTNCPSSIFRTSPKRWTRWVGQSRPS</sequence>
<dbReference type="EMBL" id="CABVQH010000042">
    <property type="protein sequence ID" value="VWD42091.1"/>
    <property type="molecule type" value="Genomic_DNA"/>
</dbReference>
<evidence type="ECO:0000313" key="3">
    <source>
        <dbReference type="EMBL" id="VWD42091.1"/>
    </source>
</evidence>
<name>A0A6P3A3M9_BURL3</name>
<gene>
    <name evidence="3" type="ORF">BLA18109_07474</name>
</gene>
<dbReference type="AlphaFoldDB" id="A0A6P3A3M9"/>
<feature type="region of interest" description="Disordered" evidence="1">
    <location>
        <begin position="162"/>
        <end position="245"/>
    </location>
</feature>
<keyword evidence="2" id="KW-1133">Transmembrane helix</keyword>
<accession>A0A6P3A3M9</accession>
<feature type="compositionally biased region" description="Polar residues" evidence="1">
    <location>
        <begin position="162"/>
        <end position="175"/>
    </location>
</feature>
<reference evidence="3 4" key="1">
    <citation type="submission" date="2019-09" db="EMBL/GenBank/DDBJ databases">
        <authorList>
            <person name="Depoorter E."/>
        </authorList>
    </citation>
    <scope>NUCLEOTIDE SEQUENCE [LARGE SCALE GENOMIC DNA]</scope>
    <source>
        <strain evidence="3">R-18109</strain>
    </source>
</reference>